<dbReference type="GO" id="GO:0046513">
    <property type="term" value="P:ceramide biosynthetic process"/>
    <property type="evidence" value="ECO:0007669"/>
    <property type="project" value="InterPro"/>
</dbReference>
<name>A0A4S4N684_9APHY</name>
<evidence type="ECO:0000259" key="9">
    <source>
        <dbReference type="PROSITE" id="PS50922"/>
    </source>
</evidence>
<comment type="similarity">
    <text evidence="2">Belongs to the sphingosine N-acyltransferase family.</text>
</comment>
<dbReference type="PANTHER" id="PTHR12560">
    <property type="entry name" value="LONGEVITY ASSURANCE FACTOR 1 LAG1"/>
    <property type="match status" value="1"/>
</dbReference>
<dbReference type="EMBL" id="SGPM01000051">
    <property type="protein sequence ID" value="THH31320.1"/>
    <property type="molecule type" value="Genomic_DNA"/>
</dbReference>
<dbReference type="Pfam" id="PF03798">
    <property type="entry name" value="TRAM_LAG1_CLN8"/>
    <property type="match status" value="1"/>
</dbReference>
<evidence type="ECO:0000313" key="11">
    <source>
        <dbReference type="Proteomes" id="UP000308730"/>
    </source>
</evidence>
<dbReference type="AlphaFoldDB" id="A0A4S4N684"/>
<gene>
    <name evidence="10" type="ORF">EUX98_g2897</name>
</gene>
<evidence type="ECO:0000256" key="7">
    <source>
        <dbReference type="SAM" id="MobiDB-lite"/>
    </source>
</evidence>
<dbReference type="GO" id="GO:0050291">
    <property type="term" value="F:sphingosine N-acyltransferase activity"/>
    <property type="evidence" value="ECO:0007669"/>
    <property type="project" value="InterPro"/>
</dbReference>
<feature type="transmembrane region" description="Helical" evidence="8">
    <location>
        <begin position="317"/>
        <end position="336"/>
    </location>
</feature>
<comment type="subcellular location">
    <subcellularLocation>
        <location evidence="1">Membrane</location>
        <topology evidence="1">Multi-pass membrane protein</topology>
    </subcellularLocation>
</comment>
<dbReference type="PROSITE" id="PS50922">
    <property type="entry name" value="TLC"/>
    <property type="match status" value="1"/>
</dbReference>
<protein>
    <recommendedName>
        <fullName evidence="9">TLC domain-containing protein</fullName>
    </recommendedName>
</protein>
<dbReference type="SMART" id="SM00724">
    <property type="entry name" value="TLC"/>
    <property type="match status" value="1"/>
</dbReference>
<dbReference type="Proteomes" id="UP000308730">
    <property type="component" value="Unassembled WGS sequence"/>
</dbReference>
<comment type="caution">
    <text evidence="10">The sequence shown here is derived from an EMBL/GenBank/DDBJ whole genome shotgun (WGS) entry which is preliminary data.</text>
</comment>
<dbReference type="InterPro" id="IPR016439">
    <property type="entry name" value="Lag1/Lac1-like"/>
</dbReference>
<evidence type="ECO:0000256" key="5">
    <source>
        <dbReference type="ARBA" id="ARBA00023136"/>
    </source>
</evidence>
<keyword evidence="11" id="KW-1185">Reference proteome</keyword>
<feature type="transmembrane region" description="Helical" evidence="8">
    <location>
        <begin position="139"/>
        <end position="157"/>
    </location>
</feature>
<keyword evidence="5 6" id="KW-0472">Membrane</keyword>
<feature type="region of interest" description="Disordered" evidence="7">
    <location>
        <begin position="85"/>
        <end position="120"/>
    </location>
</feature>
<keyword evidence="3 6" id="KW-0812">Transmembrane</keyword>
<evidence type="ECO:0000256" key="3">
    <source>
        <dbReference type="ARBA" id="ARBA00022692"/>
    </source>
</evidence>
<reference evidence="10 11" key="1">
    <citation type="submission" date="2019-02" db="EMBL/GenBank/DDBJ databases">
        <title>Genome sequencing of the rare red list fungi Antrodiella citrinella (Flaviporus citrinellus).</title>
        <authorList>
            <person name="Buettner E."/>
            <person name="Kellner H."/>
        </authorList>
    </citation>
    <scope>NUCLEOTIDE SEQUENCE [LARGE SCALE GENOMIC DNA]</scope>
    <source>
        <strain evidence="10 11">DSM 108506</strain>
    </source>
</reference>
<feature type="transmembrane region" description="Helical" evidence="8">
    <location>
        <begin position="36"/>
        <end position="59"/>
    </location>
</feature>
<feature type="transmembrane region" description="Helical" evidence="8">
    <location>
        <begin position="255"/>
        <end position="274"/>
    </location>
</feature>
<evidence type="ECO:0000256" key="8">
    <source>
        <dbReference type="SAM" id="Phobius"/>
    </source>
</evidence>
<feature type="domain" description="TLC" evidence="9">
    <location>
        <begin position="130"/>
        <end position="348"/>
    </location>
</feature>
<feature type="compositionally biased region" description="Acidic residues" evidence="7">
    <location>
        <begin position="356"/>
        <end position="368"/>
    </location>
</feature>
<evidence type="ECO:0000256" key="4">
    <source>
        <dbReference type="ARBA" id="ARBA00022989"/>
    </source>
</evidence>
<organism evidence="10 11">
    <name type="scientific">Antrodiella citrinella</name>
    <dbReference type="NCBI Taxonomy" id="2447956"/>
    <lineage>
        <taxon>Eukaryota</taxon>
        <taxon>Fungi</taxon>
        <taxon>Dikarya</taxon>
        <taxon>Basidiomycota</taxon>
        <taxon>Agaricomycotina</taxon>
        <taxon>Agaricomycetes</taxon>
        <taxon>Polyporales</taxon>
        <taxon>Steccherinaceae</taxon>
        <taxon>Antrodiella</taxon>
    </lineage>
</organism>
<keyword evidence="4 8" id="KW-1133">Transmembrane helix</keyword>
<evidence type="ECO:0000256" key="1">
    <source>
        <dbReference type="ARBA" id="ARBA00004141"/>
    </source>
</evidence>
<dbReference type="InterPro" id="IPR006634">
    <property type="entry name" value="TLC-dom"/>
</dbReference>
<dbReference type="PANTHER" id="PTHR12560:SF0">
    <property type="entry name" value="LD18904P"/>
    <property type="match status" value="1"/>
</dbReference>
<feature type="region of interest" description="Disordered" evidence="7">
    <location>
        <begin position="351"/>
        <end position="375"/>
    </location>
</feature>
<accession>A0A4S4N684</accession>
<feature type="transmembrane region" description="Helical" evidence="8">
    <location>
        <begin position="217"/>
        <end position="243"/>
    </location>
</feature>
<evidence type="ECO:0000313" key="10">
    <source>
        <dbReference type="EMBL" id="THH31320.1"/>
    </source>
</evidence>
<dbReference type="GO" id="GO:0016020">
    <property type="term" value="C:membrane"/>
    <property type="evidence" value="ECO:0007669"/>
    <property type="project" value="UniProtKB-SubCell"/>
</dbReference>
<evidence type="ECO:0000256" key="6">
    <source>
        <dbReference type="PROSITE-ProRule" id="PRU00205"/>
    </source>
</evidence>
<dbReference type="OrthoDB" id="537032at2759"/>
<evidence type="ECO:0000256" key="2">
    <source>
        <dbReference type="ARBA" id="ARBA00009808"/>
    </source>
</evidence>
<sequence length="375" mass="42340">MNTAAAPDWLPSYAVPFVTLSYPTPRPAVPDSFPNASYHGIGVLDGYFVISCIIVMAILRDAFRLLALEPLAKWKLTRDLQRRLAKSKRGNGHANGGTTTNGDAKAVADSNGDATSGGVTSKREQHLLRRSMLRFAEQGWSVIYYLCQTAFGLLYVHRNLPTSVFNPVDVWIGYPHIPLAGPIKFYYLSQTAFYLHQILILNAEARRKDHWQMMTHHVVTIALMVGSYFCNCTRVGVLIMLLMDVADVFLPLAKMLRYLSFTTLCDITFGLFMVSWFITRHILFIVVIVSVWQHSVSDNDAAFMWNPKGGLYLTRQALQIFVYLLVCLEILQLVWFTMIIRVAWRVVSGEGAEDTRSDDEGDIDDGDDKETKKDK</sequence>
<feature type="transmembrane region" description="Helical" evidence="8">
    <location>
        <begin position="185"/>
        <end position="205"/>
    </location>
</feature>
<proteinExistence type="inferred from homology"/>
<dbReference type="PIRSF" id="PIRSF005225">
    <property type="entry name" value="LAG1_LAC1"/>
    <property type="match status" value="1"/>
</dbReference>